<keyword evidence="2" id="KW-0732">Signal</keyword>
<reference evidence="3 4" key="1">
    <citation type="submission" date="2021-06" db="EMBL/GenBank/DDBJ databases">
        <title>Complete genome of Haloferula helveola possessing various polysaccharide degrading enzymes.</title>
        <authorList>
            <person name="Takami H."/>
            <person name="Huang C."/>
            <person name="Hamasaki K."/>
        </authorList>
    </citation>
    <scope>NUCLEOTIDE SEQUENCE [LARGE SCALE GENOMIC DNA]</scope>
    <source>
        <strain evidence="3 4">CN-1</strain>
    </source>
</reference>
<feature type="chain" id="PRO_5045389814" description="Peptidase C1A papain C-terminal domain-containing protein" evidence="2">
    <location>
        <begin position="28"/>
        <end position="500"/>
    </location>
</feature>
<evidence type="ECO:0000313" key="3">
    <source>
        <dbReference type="EMBL" id="BCX48032.1"/>
    </source>
</evidence>
<dbReference type="Proteomes" id="UP001374893">
    <property type="component" value="Chromosome"/>
</dbReference>
<evidence type="ECO:0000313" key="4">
    <source>
        <dbReference type="Proteomes" id="UP001374893"/>
    </source>
</evidence>
<protein>
    <recommendedName>
        <fullName evidence="5">Peptidase C1A papain C-terminal domain-containing protein</fullName>
    </recommendedName>
</protein>
<gene>
    <name evidence="3" type="ORF">HAHE_19400</name>
</gene>
<feature type="signal peptide" evidence="2">
    <location>
        <begin position="1"/>
        <end position="27"/>
    </location>
</feature>
<accession>A0ABM7R9R5</accession>
<name>A0ABM7R9R5_9BACT</name>
<keyword evidence="4" id="KW-1185">Reference proteome</keyword>
<proteinExistence type="predicted"/>
<dbReference type="InterPro" id="IPR038765">
    <property type="entry name" value="Papain-like_cys_pep_sf"/>
</dbReference>
<evidence type="ECO:0000256" key="1">
    <source>
        <dbReference type="SAM" id="MobiDB-lite"/>
    </source>
</evidence>
<organism evidence="3 4">
    <name type="scientific">Haloferula helveola</name>
    <dbReference type="NCBI Taxonomy" id="490095"/>
    <lineage>
        <taxon>Bacteria</taxon>
        <taxon>Pseudomonadati</taxon>
        <taxon>Verrucomicrobiota</taxon>
        <taxon>Verrucomicrobiia</taxon>
        <taxon>Verrucomicrobiales</taxon>
        <taxon>Verrucomicrobiaceae</taxon>
        <taxon>Haloferula</taxon>
    </lineage>
</organism>
<dbReference type="Gene3D" id="3.90.70.10">
    <property type="entry name" value="Cysteine proteinases"/>
    <property type="match status" value="1"/>
</dbReference>
<evidence type="ECO:0008006" key="5">
    <source>
        <dbReference type="Google" id="ProtNLM"/>
    </source>
</evidence>
<dbReference type="EMBL" id="AP024702">
    <property type="protein sequence ID" value="BCX48032.1"/>
    <property type="molecule type" value="Genomic_DNA"/>
</dbReference>
<sequence length="500" mass="54320">MNAAILSRSLVCSLALGISAGLTGASAAAEAENPDAHAAYPRPFSRPPSAGKNYDTWRDASGADIGQTSVDPKRLPSRVDNSARPEFPGIFRQKWGACGQFASVATIFSYEMNVLNGTAADSDATRFPAHFSWNMINGASNRGSEAYHGWEVAKRLGIPTAKSYGGVRLDKIGLWPDGYAVWREAMEYRVSGYRYSPASTVAQLNEARGWLFDRNRPGSNGPGTGGLLAMDGRMGERGKVTKTIPEDEHEEGKEVWIRWGPSGYGHGMACVGYDDEVGYDVNGDGKITNDIDTNGDGEVTLADWERGAYIVANSWGEKWSDRGRIYLLYSAMIDPTWERGNYLGRVEVARYLPTTTLRLKLACDDRSDLRVTVGIAGDPDAESPEHEFAPEVLNGWPLFGRSDAGHVPMAGPDDSSPIEVGIDLTSLVEKVAADRTDGRLFLRLGRAEKSDAVGEVHHAFIRHYDARGALVREAPFEIGNGSFGKEVLFLEAPLAAPVRN</sequence>
<dbReference type="PROSITE" id="PS00018">
    <property type="entry name" value="EF_HAND_1"/>
    <property type="match status" value="1"/>
</dbReference>
<dbReference type="InterPro" id="IPR018247">
    <property type="entry name" value="EF_Hand_1_Ca_BS"/>
</dbReference>
<dbReference type="SUPFAM" id="SSF54001">
    <property type="entry name" value="Cysteine proteinases"/>
    <property type="match status" value="1"/>
</dbReference>
<evidence type="ECO:0000256" key="2">
    <source>
        <dbReference type="SAM" id="SignalP"/>
    </source>
</evidence>
<dbReference type="RefSeq" id="WP_338690577.1">
    <property type="nucleotide sequence ID" value="NZ_AP024702.1"/>
</dbReference>
<feature type="region of interest" description="Disordered" evidence="1">
    <location>
        <begin position="37"/>
        <end position="82"/>
    </location>
</feature>